<gene>
    <name evidence="1" type="ORF">JHL16_04880</name>
</gene>
<protein>
    <submittedName>
        <fullName evidence="1">Siderophore-interacting protein</fullName>
    </submittedName>
</protein>
<keyword evidence="2" id="KW-1185">Reference proteome</keyword>
<sequence length="358" mass="39441">MNELTCEARIAMPSPNDYIDRITDRLFSFDAVVTTKGGGIGFRFPIGQATLDLSPDLLTVRLAAADADRLARLKDILATSIELHAKRARPQIVWEGDLAGDRKLAQFREMRVVEIHDLTPHMRRIRLSGDNLVRFADFEGMHVRVLFPTAQVPEPLWPEAGPNGLPVWPAEERRAPARVYTIRRLDVAAGLMDIDFVMHGDESIGSGWAASARPGNMVGIMGPLGRPVRKAEWLVLGADETGLPALGRILESLPADTKGFAFIEVAGREEEQSIAHPPGFEVQWIHRNGTAPGEHRRLAEAVCAVERPASMKCFSWFAAEADAAKTLREFWRGKLGLGRDETLAAAYWRRGALGPMAG</sequence>
<reference evidence="1" key="1">
    <citation type="submission" date="2021-01" db="EMBL/GenBank/DDBJ databases">
        <authorList>
            <person name="Sun Q."/>
        </authorList>
    </citation>
    <scope>NUCLEOTIDE SEQUENCE</scope>
    <source>
        <strain evidence="1">YIM B02566</strain>
    </source>
</reference>
<evidence type="ECO:0000313" key="1">
    <source>
        <dbReference type="EMBL" id="MBK1865676.1"/>
    </source>
</evidence>
<comment type="caution">
    <text evidence="1">The sequence shown here is derived from an EMBL/GenBank/DDBJ whole genome shotgun (WGS) entry which is preliminary data.</text>
</comment>
<dbReference type="Proteomes" id="UP000616151">
    <property type="component" value="Unassembled WGS sequence"/>
</dbReference>
<organism evidence="1 2">
    <name type="scientific">Taklimakanibacter albus</name>
    <dbReference type="NCBI Taxonomy" id="2800327"/>
    <lineage>
        <taxon>Bacteria</taxon>
        <taxon>Pseudomonadati</taxon>
        <taxon>Pseudomonadota</taxon>
        <taxon>Alphaproteobacteria</taxon>
        <taxon>Hyphomicrobiales</taxon>
        <taxon>Aestuariivirgaceae</taxon>
        <taxon>Taklimakanibacter</taxon>
    </lineage>
</organism>
<evidence type="ECO:0000313" key="2">
    <source>
        <dbReference type="Proteomes" id="UP000616151"/>
    </source>
</evidence>
<proteinExistence type="predicted"/>
<accession>A0ACC5QZ46</accession>
<name>A0ACC5QZ46_9HYPH</name>
<dbReference type="EMBL" id="JAENHL010000006">
    <property type="protein sequence ID" value="MBK1865676.1"/>
    <property type="molecule type" value="Genomic_DNA"/>
</dbReference>